<dbReference type="SUPFAM" id="SSF57196">
    <property type="entry name" value="EGF/Laminin"/>
    <property type="match status" value="1"/>
</dbReference>
<dbReference type="PROSITE" id="PS50026">
    <property type="entry name" value="EGF_3"/>
    <property type="match status" value="1"/>
</dbReference>
<dbReference type="InterPro" id="IPR000742">
    <property type="entry name" value="EGF"/>
</dbReference>
<feature type="region of interest" description="Disordered" evidence="2">
    <location>
        <begin position="351"/>
        <end position="377"/>
    </location>
</feature>
<feature type="domain" description="EGF-like" evidence="3">
    <location>
        <begin position="217"/>
        <end position="257"/>
    </location>
</feature>
<dbReference type="AlphaFoldDB" id="A0ABD6E2P4"/>
<proteinExistence type="predicted"/>
<gene>
    <name evidence="4" type="ORF">AB6A40_000754</name>
</gene>
<dbReference type="PANTHER" id="PTHR46901">
    <property type="entry name" value="GH04942P"/>
    <property type="match status" value="1"/>
</dbReference>
<evidence type="ECO:0000313" key="5">
    <source>
        <dbReference type="Proteomes" id="UP001608902"/>
    </source>
</evidence>
<feature type="disulfide bond" evidence="1">
    <location>
        <begin position="247"/>
        <end position="256"/>
    </location>
</feature>
<dbReference type="CDD" id="cd09631">
    <property type="entry name" value="DOMON_DOH"/>
    <property type="match status" value="1"/>
</dbReference>
<reference evidence="4 5" key="1">
    <citation type="submission" date="2024-08" db="EMBL/GenBank/DDBJ databases">
        <title>Gnathostoma spinigerum genome.</title>
        <authorList>
            <person name="Gonzalez-Bertolin B."/>
            <person name="Monzon S."/>
            <person name="Zaballos A."/>
            <person name="Jimenez P."/>
            <person name="Dekumyoy P."/>
            <person name="Varona S."/>
            <person name="Cuesta I."/>
            <person name="Sumanam S."/>
            <person name="Adisakwattana P."/>
            <person name="Gasser R.B."/>
            <person name="Hernandez-Gonzalez A."/>
            <person name="Young N.D."/>
            <person name="Perteguer M.J."/>
        </authorList>
    </citation>
    <scope>NUCLEOTIDE SEQUENCE [LARGE SCALE GENOMIC DNA]</scope>
    <source>
        <strain evidence="4">AL3</strain>
        <tissue evidence="4">Liver</tissue>
    </source>
</reference>
<comment type="caution">
    <text evidence="4">The sequence shown here is derived from an EMBL/GenBank/DDBJ whole genome shotgun (WGS) entry which is preliminary data.</text>
</comment>
<keyword evidence="5" id="KW-1185">Reference proteome</keyword>
<name>A0ABD6E2P4_9BILA</name>
<keyword evidence="1" id="KW-0245">EGF-like domain</keyword>
<dbReference type="Proteomes" id="UP001608902">
    <property type="component" value="Unassembled WGS sequence"/>
</dbReference>
<keyword evidence="1" id="KW-1015">Disulfide bond</keyword>
<comment type="caution">
    <text evidence="1">Lacks conserved residue(s) required for the propagation of feature annotation.</text>
</comment>
<evidence type="ECO:0000256" key="2">
    <source>
        <dbReference type="SAM" id="MobiDB-lite"/>
    </source>
</evidence>
<dbReference type="PROSITE" id="PS01186">
    <property type="entry name" value="EGF_2"/>
    <property type="match status" value="1"/>
</dbReference>
<evidence type="ECO:0000256" key="1">
    <source>
        <dbReference type="PROSITE-ProRule" id="PRU00076"/>
    </source>
</evidence>
<protein>
    <recommendedName>
        <fullName evidence="3">EGF-like domain-containing protein</fullName>
    </recommendedName>
</protein>
<dbReference type="EMBL" id="JBGFUD010000230">
    <property type="protein sequence ID" value="MFH4974045.1"/>
    <property type="molecule type" value="Genomic_DNA"/>
</dbReference>
<dbReference type="PROSITE" id="PS00022">
    <property type="entry name" value="EGF_1"/>
    <property type="match status" value="1"/>
</dbReference>
<accession>A0ABD6E2P4</accession>
<dbReference type="Gene3D" id="2.10.25.10">
    <property type="entry name" value="Laminin"/>
    <property type="match status" value="1"/>
</dbReference>
<organism evidence="4 5">
    <name type="scientific">Gnathostoma spinigerum</name>
    <dbReference type="NCBI Taxonomy" id="75299"/>
    <lineage>
        <taxon>Eukaryota</taxon>
        <taxon>Metazoa</taxon>
        <taxon>Ecdysozoa</taxon>
        <taxon>Nematoda</taxon>
        <taxon>Chromadorea</taxon>
        <taxon>Rhabditida</taxon>
        <taxon>Spirurina</taxon>
        <taxon>Gnathostomatomorpha</taxon>
        <taxon>Gnathostomatoidea</taxon>
        <taxon>Gnathostomatidae</taxon>
        <taxon>Gnathostoma</taxon>
    </lineage>
</organism>
<evidence type="ECO:0000259" key="3">
    <source>
        <dbReference type="PROSITE" id="PS50026"/>
    </source>
</evidence>
<sequence length="483" mass="55580">MLFDEAVATKWFVSSKFYFDATFIATHYTYSVELTASDMIILLLVSFPILIKSHIVWTYPPARYIPIDFLDKSRTESPCGVPRPQNPVYTDFTVGQALNVTWRMAFPHKGGYRIKLLNSAGEILETIVPENDTGFSHHNDETVENSYIVFNKPCEHCTLLLERQALEWGESYLFHTCADINVIPMMESVEEQCSGRGTWRQGKCHCRHLYSGNVCQYKSDCREDDECLNNGKCVTDLGSMSSKTCYCSFGYFGRNCDRKYEESPTNDECFNYNYPTNESAYAQYGLFNAKCFKKHTLTNDDVVYSRVIGSDVEIILDYKSNSWIALGWRPTQIDRSCRLFPDLEHVRWKRETNGNSPHRMPTEIPTKRTTEPTLAPVKSPELPKNNGFFESALLAPLHAMDCTDIVVGSVEDGRSRINDMYTRDRSTPLRDVWFVHRFNFTHYQFFSIQAVIINCFWIGGSKTPSNSPIFYFRGILLHQSDTE</sequence>
<dbReference type="InterPro" id="IPR045266">
    <property type="entry name" value="DOH_DOMON"/>
</dbReference>
<evidence type="ECO:0000313" key="4">
    <source>
        <dbReference type="EMBL" id="MFH4974045.1"/>
    </source>
</evidence>
<dbReference type="PANTHER" id="PTHR46901:SF2">
    <property type="entry name" value="GH04942P"/>
    <property type="match status" value="1"/>
</dbReference>
<dbReference type="CDD" id="cd00054">
    <property type="entry name" value="EGF_CA"/>
    <property type="match status" value="1"/>
</dbReference>